<dbReference type="OrthoDB" id="242247at2"/>
<feature type="signal peptide" evidence="4">
    <location>
        <begin position="1"/>
        <end position="26"/>
    </location>
</feature>
<dbReference type="InterPro" id="IPR021133">
    <property type="entry name" value="HEAT_type_2"/>
</dbReference>
<dbReference type="SUPFAM" id="SSF48371">
    <property type="entry name" value="ARM repeat"/>
    <property type="match status" value="2"/>
</dbReference>
<dbReference type="EMBL" id="CP019082">
    <property type="protein sequence ID" value="APW61985.1"/>
    <property type="molecule type" value="Genomic_DNA"/>
</dbReference>
<dbReference type="AlphaFoldDB" id="A0A1U7CSR6"/>
<evidence type="ECO:0000313" key="5">
    <source>
        <dbReference type="EMBL" id="APW61985.1"/>
    </source>
</evidence>
<dbReference type="Proteomes" id="UP000186309">
    <property type="component" value="Chromosome"/>
</dbReference>
<sequence length="718" mass="75455">MTIRMLSWSALAVVACGLSARGADLAANLKADDVETRRKAAADIHAAGRDARVAALPALIDRLMVDKDGQVRLLVLDAVTSLGPDAAPAVPALVHTLKTNYGGQRSEETHQDYRSALALAAIGKPAVEPLRGLLKDKETKEGVQAEVVMALGRIGADAAPAVPDLIPLLGDKSERIRLEAAHSLGTVGAAATDPLIAACSDKNIITRSRAVEALGWSSTPDDRVRRAVFDRARDDAPEVRAEAVRALARLKPADDDALLAVVKESLRSTDEPVRLAVVDLLVERRPLLAKLSPELQTLLTADHDGVARHAAFLLGANGPDAAPALLQALARDKTRIEPIAEALAAIGRPVVKPLLQAVEDPSPRVRRGAVLALGRIRPLAPGAAAKLTLVLRDSDASVRAASLLAVGGLGRQAGEALPAVRSLLSSDSAETRRQAVDVLARTAPRDAQLADDLAGRLDDADPRVQRQVIDVLRSLGPLGRKSLAAMIGKLKSPDAEVRIAAAEFVGSHGPAAAEAVPALVAMLGDPEPKIQALAAQTLGRLGPAAKPALDPLSALLAAHDAPAREAAATAIGGMGLDPEAARPHLVKALRDESPDVRRAAGRAVQRFGPRGAIFIPDLILTAEKKENAASAERSLRRFERRGPDPRSIPELVAMLDHKQDAVRLLAIKFLRLAGRNAKDALPSLERLAEDPNAEIRKQAEAACKQIKDPSPPAPTPTA</sequence>
<dbReference type="InterPro" id="IPR016024">
    <property type="entry name" value="ARM-type_fold"/>
</dbReference>
<feature type="chain" id="PRO_5012369106" description="Lyase" evidence="4">
    <location>
        <begin position="27"/>
        <end position="718"/>
    </location>
</feature>
<dbReference type="PROSITE" id="PS50077">
    <property type="entry name" value="HEAT_REPEAT"/>
    <property type="match status" value="1"/>
</dbReference>
<proteinExistence type="predicted"/>
<dbReference type="Pfam" id="PF02985">
    <property type="entry name" value="HEAT"/>
    <property type="match status" value="1"/>
</dbReference>
<organism evidence="5 6">
    <name type="scientific">Paludisphaera borealis</name>
    <dbReference type="NCBI Taxonomy" id="1387353"/>
    <lineage>
        <taxon>Bacteria</taxon>
        <taxon>Pseudomonadati</taxon>
        <taxon>Planctomycetota</taxon>
        <taxon>Planctomycetia</taxon>
        <taxon>Isosphaerales</taxon>
        <taxon>Isosphaeraceae</taxon>
        <taxon>Paludisphaera</taxon>
    </lineage>
</organism>
<dbReference type="PROSITE" id="PS51257">
    <property type="entry name" value="PROKAR_LIPOPROTEIN"/>
    <property type="match status" value="1"/>
</dbReference>
<evidence type="ECO:0000256" key="2">
    <source>
        <dbReference type="ARBA" id="ARBA00045876"/>
    </source>
</evidence>
<gene>
    <name evidence="5" type="ORF">BSF38_03517</name>
</gene>
<feature type="compositionally biased region" description="Basic and acidic residues" evidence="3">
    <location>
        <begin position="686"/>
        <end position="699"/>
    </location>
</feature>
<dbReference type="SMART" id="SM00567">
    <property type="entry name" value="EZ_HEAT"/>
    <property type="match status" value="14"/>
</dbReference>
<feature type="region of interest" description="Disordered" evidence="3">
    <location>
        <begin position="686"/>
        <end position="718"/>
    </location>
</feature>
<dbReference type="PANTHER" id="PTHR12697:SF38">
    <property type="entry name" value="PBS LYASE HEAT DOMAIN PROTEIN REPEAT-CONTAINING PROTEIN"/>
    <property type="match status" value="1"/>
</dbReference>
<dbReference type="InterPro" id="IPR004155">
    <property type="entry name" value="PBS_lyase_HEAT"/>
</dbReference>
<dbReference type="InterPro" id="IPR011989">
    <property type="entry name" value="ARM-like"/>
</dbReference>
<evidence type="ECO:0000313" key="6">
    <source>
        <dbReference type="Proteomes" id="UP000186309"/>
    </source>
</evidence>
<evidence type="ECO:0008006" key="7">
    <source>
        <dbReference type="Google" id="ProtNLM"/>
    </source>
</evidence>
<dbReference type="STRING" id="1387353.BSF38_03517"/>
<dbReference type="InterPro" id="IPR000357">
    <property type="entry name" value="HEAT"/>
</dbReference>
<evidence type="ECO:0000256" key="1">
    <source>
        <dbReference type="ARBA" id="ARBA00022737"/>
    </source>
</evidence>
<comment type="function">
    <text evidence="2">Catalyzes the hydroxylation of the N(6)-(4-aminobutyl)-L-lysine intermediate produced by deoxyhypusine synthase/DHPS on a critical lysine of the eukaryotic translation initiation factor 5A/eIF-5A. This is the second step of the post-translational modification of that lysine into an unusual amino acid residue named hypusine. Hypusination is unique to mature eIF-5A factor and is essential for its function.</text>
</comment>
<keyword evidence="1" id="KW-0677">Repeat</keyword>
<dbReference type="GO" id="GO:0016491">
    <property type="term" value="F:oxidoreductase activity"/>
    <property type="evidence" value="ECO:0007669"/>
    <property type="project" value="TreeGrafter"/>
</dbReference>
<accession>A0A1U7CSR6</accession>
<evidence type="ECO:0000256" key="4">
    <source>
        <dbReference type="SAM" id="SignalP"/>
    </source>
</evidence>
<dbReference type="PANTHER" id="PTHR12697">
    <property type="entry name" value="PBS LYASE HEAT-LIKE PROTEIN"/>
    <property type="match status" value="1"/>
</dbReference>
<dbReference type="RefSeq" id="WP_145952195.1">
    <property type="nucleotide sequence ID" value="NZ_CP019082.1"/>
</dbReference>
<keyword evidence="4" id="KW-0732">Signal</keyword>
<dbReference type="Gene3D" id="1.25.10.10">
    <property type="entry name" value="Leucine-rich Repeat Variant"/>
    <property type="match status" value="6"/>
</dbReference>
<evidence type="ECO:0000256" key="3">
    <source>
        <dbReference type="SAM" id="MobiDB-lite"/>
    </source>
</evidence>
<name>A0A1U7CSR6_9BACT</name>
<keyword evidence="6" id="KW-1185">Reference proteome</keyword>
<protein>
    <recommendedName>
        <fullName evidence="7">Lyase</fullName>
    </recommendedName>
</protein>
<dbReference type="Pfam" id="PF13646">
    <property type="entry name" value="HEAT_2"/>
    <property type="match status" value="5"/>
</dbReference>
<reference evidence="6" key="1">
    <citation type="submission" date="2016-12" db="EMBL/GenBank/DDBJ databases">
        <title>Comparative genomics of four Isosphaeraceae planctomycetes: a common pool of plasmids and glycoside hydrolase genes.</title>
        <authorList>
            <person name="Ivanova A."/>
        </authorList>
    </citation>
    <scope>NUCLEOTIDE SEQUENCE [LARGE SCALE GENOMIC DNA]</scope>
    <source>
        <strain evidence="6">PX4</strain>
    </source>
</reference>
<feature type="compositionally biased region" description="Pro residues" evidence="3">
    <location>
        <begin position="709"/>
        <end position="718"/>
    </location>
</feature>
<dbReference type="KEGG" id="pbor:BSF38_03517"/>